<reference evidence="2" key="1">
    <citation type="submission" date="2020-06" db="EMBL/GenBank/DDBJ databases">
        <authorList>
            <consortium name="Plant Systems Biology data submission"/>
        </authorList>
    </citation>
    <scope>NUCLEOTIDE SEQUENCE</scope>
    <source>
        <strain evidence="2">D6</strain>
    </source>
</reference>
<dbReference type="AlphaFoldDB" id="A0A9N8E640"/>
<feature type="compositionally biased region" description="Polar residues" evidence="1">
    <location>
        <begin position="8"/>
        <end position="24"/>
    </location>
</feature>
<feature type="region of interest" description="Disordered" evidence="1">
    <location>
        <begin position="1"/>
        <end position="24"/>
    </location>
</feature>
<evidence type="ECO:0000256" key="1">
    <source>
        <dbReference type="SAM" id="MobiDB-lite"/>
    </source>
</evidence>
<feature type="region of interest" description="Disordered" evidence="1">
    <location>
        <begin position="100"/>
        <end position="141"/>
    </location>
</feature>
<dbReference type="Proteomes" id="UP001153069">
    <property type="component" value="Unassembled WGS sequence"/>
</dbReference>
<evidence type="ECO:0000313" key="3">
    <source>
        <dbReference type="Proteomes" id="UP001153069"/>
    </source>
</evidence>
<accession>A0A9N8E640</accession>
<proteinExistence type="predicted"/>
<organism evidence="2 3">
    <name type="scientific">Seminavis robusta</name>
    <dbReference type="NCBI Taxonomy" id="568900"/>
    <lineage>
        <taxon>Eukaryota</taxon>
        <taxon>Sar</taxon>
        <taxon>Stramenopiles</taxon>
        <taxon>Ochrophyta</taxon>
        <taxon>Bacillariophyta</taxon>
        <taxon>Bacillariophyceae</taxon>
        <taxon>Bacillariophycidae</taxon>
        <taxon>Naviculales</taxon>
        <taxon>Naviculaceae</taxon>
        <taxon>Seminavis</taxon>
    </lineage>
</organism>
<evidence type="ECO:0000313" key="2">
    <source>
        <dbReference type="EMBL" id="CAB9515222.1"/>
    </source>
</evidence>
<feature type="region of interest" description="Disordered" evidence="1">
    <location>
        <begin position="59"/>
        <end position="85"/>
    </location>
</feature>
<sequence>MSEHHTIRPQNNDTKNRAASSSYNKEPLLTIGPISVNRKVLFEYVDKMGKENVRKAVEDTRRWNNHNHNRQQKTTNTHPSGGDHDMDMTTISKNAFAMGRKNRHGKVLQSRPENRKMVANSHDDDDDDKTKKSTRLGKWDHDSYFDQKGQDFWNDRRQKIALQQQKLRHLKK</sequence>
<name>A0A9N8E640_9STRA</name>
<protein>
    <submittedName>
        <fullName evidence="2">Uncharacterized protein</fullName>
    </submittedName>
</protein>
<gene>
    <name evidence="2" type="ORF">SEMRO_700_G189650.1</name>
</gene>
<keyword evidence="3" id="KW-1185">Reference proteome</keyword>
<dbReference type="EMBL" id="CAICTM010000699">
    <property type="protein sequence ID" value="CAB9515222.1"/>
    <property type="molecule type" value="Genomic_DNA"/>
</dbReference>
<comment type="caution">
    <text evidence="2">The sequence shown here is derived from an EMBL/GenBank/DDBJ whole genome shotgun (WGS) entry which is preliminary data.</text>
</comment>